<dbReference type="EMBL" id="FOUB01000088">
    <property type="protein sequence ID" value="SFN03237.1"/>
    <property type="molecule type" value="Genomic_DNA"/>
</dbReference>
<accession>A0A1I4VQ90</accession>
<proteinExistence type="predicted"/>
<reference evidence="2" key="1">
    <citation type="submission" date="2016-10" db="EMBL/GenBank/DDBJ databases">
        <authorList>
            <person name="Varghese N."/>
            <person name="Submissions S."/>
        </authorList>
    </citation>
    <scope>NUCLEOTIDE SEQUENCE [LARGE SCALE GENOMIC DNA]</scope>
    <source>
        <strain evidence="2">Nm44</strain>
    </source>
</reference>
<sequence length="120" mass="13888">MLVLNDPNLVSRPLNPAVRKLMQQRFTEVCSEELYNYDRHGYAIMVEPGDSVAAIEQEIDFSILRNSFDGTRYRGPDLTPPFEALEEHLKYRDIGGEVFPLTHFPQLSTDIHYHTKMSFV</sequence>
<dbReference type="OrthoDB" id="8550051at2"/>
<evidence type="ECO:0000313" key="1">
    <source>
        <dbReference type="EMBL" id="SFN03237.1"/>
    </source>
</evidence>
<dbReference type="RefSeq" id="WP_074907028.1">
    <property type="nucleotide sequence ID" value="NZ_FOUB01000088.1"/>
</dbReference>
<organism evidence="1 2">
    <name type="scientific">Nitrosomonas communis</name>
    <dbReference type="NCBI Taxonomy" id="44574"/>
    <lineage>
        <taxon>Bacteria</taxon>
        <taxon>Pseudomonadati</taxon>
        <taxon>Pseudomonadota</taxon>
        <taxon>Betaproteobacteria</taxon>
        <taxon>Nitrosomonadales</taxon>
        <taxon>Nitrosomonadaceae</taxon>
        <taxon>Nitrosomonas</taxon>
    </lineage>
</organism>
<protein>
    <submittedName>
        <fullName evidence="1">Uncharacterized protein</fullName>
    </submittedName>
</protein>
<keyword evidence="2" id="KW-1185">Reference proteome</keyword>
<gene>
    <name evidence="1" type="ORF">SAMN05421863_10883</name>
</gene>
<dbReference type="Proteomes" id="UP000183287">
    <property type="component" value="Unassembled WGS sequence"/>
</dbReference>
<dbReference type="AlphaFoldDB" id="A0A1I4VQ90"/>
<name>A0A1I4VQ90_9PROT</name>
<evidence type="ECO:0000313" key="2">
    <source>
        <dbReference type="Proteomes" id="UP000183287"/>
    </source>
</evidence>